<dbReference type="EMBL" id="OR769219">
    <property type="protein sequence ID" value="WQJ51526.1"/>
    <property type="molecule type" value="Genomic_DNA"/>
</dbReference>
<dbReference type="Proteomes" id="UP001348805">
    <property type="component" value="Segment"/>
</dbReference>
<evidence type="ECO:0000313" key="1">
    <source>
        <dbReference type="EMBL" id="WQJ51526.1"/>
    </source>
</evidence>
<protein>
    <submittedName>
        <fullName evidence="1">Uncharacterized protein</fullName>
    </submittedName>
</protein>
<sequence length="235" mass="27721">MNLFDNEFDDIIDSETTSSSVSTWMRVNEFKKWKHEVLSLKKRKDDIYNRRNIVHNIDDIILDGNSVTLIFDSNVEKNVILCPIDYIISCPLPINNINIENNTENDIRLILYSPRKYNNNELEEDVVNINDLEMLSLINFNNMNIADILFRGTFSTFDDYHKYLDIVKNKFNYATIWMNYETRIEHPDTNIKPLKRNSCHISALLRYDELIDTIIYNDTVNISYCNFINSGILQN</sequence>
<organism evidence="1 2">
    <name type="scientific">phage Lak_Megaphage_RVC_AP3_GC26</name>
    <dbReference type="NCBI Taxonomy" id="3109225"/>
    <lineage>
        <taxon>Viruses</taxon>
        <taxon>Duplodnaviria</taxon>
        <taxon>Heunggongvirae</taxon>
        <taxon>Uroviricota</taxon>
        <taxon>Caudoviricetes</taxon>
        <taxon>Caudoviricetes code 15 clade</taxon>
    </lineage>
</organism>
<reference evidence="1 2" key="1">
    <citation type="submission" date="2023-11" db="EMBL/GenBank/DDBJ databases">
        <authorList>
            <person name="Cook R."/>
            <person name="Crisci M."/>
            <person name="Pye H."/>
            <person name="Adriaenssens E."/>
            <person name="Santini J."/>
        </authorList>
    </citation>
    <scope>NUCLEOTIDE SEQUENCE [LARGE SCALE GENOMIC DNA]</scope>
    <source>
        <strain evidence="1">Lak_Megaphage_RVC_AP3_GC26</strain>
    </source>
</reference>
<proteinExistence type="predicted"/>
<keyword evidence="2" id="KW-1185">Reference proteome</keyword>
<accession>A0ABZ0Z089</accession>
<name>A0ABZ0Z089_9CAUD</name>
<evidence type="ECO:0000313" key="2">
    <source>
        <dbReference type="Proteomes" id="UP001348805"/>
    </source>
</evidence>